<evidence type="ECO:0000313" key="2">
    <source>
        <dbReference type="EMBL" id="NSJ43343.1"/>
    </source>
</evidence>
<dbReference type="Proteomes" id="UP000719916">
    <property type="component" value="Unassembled WGS sequence"/>
</dbReference>
<name>A0ABD6LFW7_9FIRM</name>
<organism evidence="2 3">
    <name type="scientific">Enterocloster clostridioformis</name>
    <dbReference type="NCBI Taxonomy" id="1531"/>
    <lineage>
        <taxon>Bacteria</taxon>
        <taxon>Bacillati</taxon>
        <taxon>Bacillota</taxon>
        <taxon>Clostridia</taxon>
        <taxon>Lachnospirales</taxon>
        <taxon>Lachnospiraceae</taxon>
        <taxon>Enterocloster</taxon>
    </lineage>
</organism>
<dbReference type="RefSeq" id="WP_002589187.1">
    <property type="nucleotide sequence ID" value="NZ_JAAISW010000007.1"/>
</dbReference>
<sequence>MGFKDLMKSAADGATGLVKNELAKKDSERQLATRRQSQVSAFITIKNGPAGMNGACTIRQRQEDGLIYFGVDENRLYELLDYSWDGPLYGSMTNTQTTGISSSQTVKKGKAGKMTAGAVVGTLLMPGIGTAVGAAIGAGSKGKSTTQGNMSSNSRQMTQHFEQAGTAVLKLRRIDDGMIFPISIACTTEIDAQIRCFQIKKEQSVAEVSKNTTDALKGIKALKELLDMGAISEEEFETKKKQLLNS</sequence>
<accession>A0ABD6LFW7</accession>
<reference evidence="2 3" key="1">
    <citation type="journal article" date="2020" name="Cell Host Microbe">
        <title>Functional and Genomic Variation between Human-Derived Isolates of Lachnospiraceae Reveals Inter- and Intra-Species Diversity.</title>
        <authorList>
            <person name="Sorbara M.T."/>
            <person name="Littmann E.R."/>
            <person name="Fontana E."/>
            <person name="Moody T.U."/>
            <person name="Kohout C.E."/>
            <person name="Gjonbalaj M."/>
            <person name="Eaton V."/>
            <person name="Seok R."/>
            <person name="Leiner I.M."/>
            <person name="Pamer E.G."/>
        </authorList>
    </citation>
    <scope>NUCLEOTIDE SEQUENCE [LARGE SCALE GENOMIC DNA]</scope>
    <source>
        <strain evidence="2 3">MSK.2.26</strain>
    </source>
</reference>
<dbReference type="Pfam" id="PF09851">
    <property type="entry name" value="SHOCT"/>
    <property type="match status" value="1"/>
</dbReference>
<feature type="domain" description="SHOCT" evidence="1">
    <location>
        <begin position="219"/>
        <end position="244"/>
    </location>
</feature>
<dbReference type="AlphaFoldDB" id="A0ABD6LFW7"/>
<proteinExistence type="predicted"/>
<dbReference type="InterPro" id="IPR018649">
    <property type="entry name" value="SHOCT"/>
</dbReference>
<comment type="caution">
    <text evidence="2">The sequence shown here is derived from an EMBL/GenBank/DDBJ whole genome shotgun (WGS) entry which is preliminary data.</text>
</comment>
<evidence type="ECO:0000313" key="3">
    <source>
        <dbReference type="Proteomes" id="UP000719916"/>
    </source>
</evidence>
<gene>
    <name evidence="2" type="ORF">G5B26_07070</name>
</gene>
<dbReference type="EMBL" id="JAAISW010000007">
    <property type="protein sequence ID" value="NSJ43343.1"/>
    <property type="molecule type" value="Genomic_DNA"/>
</dbReference>
<evidence type="ECO:0000259" key="1">
    <source>
        <dbReference type="Pfam" id="PF09851"/>
    </source>
</evidence>
<protein>
    <submittedName>
        <fullName evidence="2">SHOCT domain-containing protein</fullName>
    </submittedName>
</protein>